<dbReference type="Proteomes" id="UP000034681">
    <property type="component" value="Unassembled WGS sequence"/>
</dbReference>
<dbReference type="PANTHER" id="PTHR30383:SF5">
    <property type="entry name" value="SGNH HYDROLASE-TYPE ESTERASE DOMAIN-CONTAINING PROTEIN"/>
    <property type="match status" value="1"/>
</dbReference>
<evidence type="ECO:0000313" key="3">
    <source>
        <dbReference type="Proteomes" id="UP000034681"/>
    </source>
</evidence>
<dbReference type="EMBL" id="AJTX02000002">
    <property type="protein sequence ID" value="KKJ01482.1"/>
    <property type="molecule type" value="Genomic_DNA"/>
</dbReference>
<dbReference type="Gene3D" id="3.40.50.1110">
    <property type="entry name" value="SGNH hydrolase"/>
    <property type="match status" value="1"/>
</dbReference>
<keyword evidence="3" id="KW-1185">Reference proteome</keyword>
<dbReference type="InterPro" id="IPR051532">
    <property type="entry name" value="Ester_Hydrolysis_Enzymes"/>
</dbReference>
<organism evidence="2 3">
    <name type="scientific">Prochlorothrix hollandica PCC 9006 = CALU 1027</name>
    <dbReference type="NCBI Taxonomy" id="317619"/>
    <lineage>
        <taxon>Bacteria</taxon>
        <taxon>Bacillati</taxon>
        <taxon>Cyanobacteriota</taxon>
        <taxon>Cyanophyceae</taxon>
        <taxon>Prochlorotrichales</taxon>
        <taxon>Prochlorotrichaceae</taxon>
        <taxon>Prochlorothrix</taxon>
    </lineage>
</organism>
<dbReference type="InterPro" id="IPR013830">
    <property type="entry name" value="SGNH_hydro"/>
</dbReference>
<accession>A0A0M2Q4H8</accession>
<evidence type="ECO:0000313" key="2">
    <source>
        <dbReference type="EMBL" id="KKJ01482.1"/>
    </source>
</evidence>
<gene>
    <name evidence="2" type="ORF">PROH_03970</name>
</gene>
<feature type="domain" description="SGNH hydrolase-type esterase" evidence="1">
    <location>
        <begin position="34"/>
        <end position="224"/>
    </location>
</feature>
<reference evidence="2" key="1">
    <citation type="submission" date="2012-04" db="EMBL/GenBank/DDBJ databases">
        <authorList>
            <person name="Borisov I.G."/>
            <person name="Ivanikova N.V."/>
            <person name="Pinevich A.V."/>
        </authorList>
    </citation>
    <scope>NUCLEOTIDE SEQUENCE</scope>
    <source>
        <strain evidence="2">CALU 1027</strain>
    </source>
</reference>
<sequence>MQTLVRPEHFPALDSLQFQTPTPALIPSALRIVALGDSLVYGYGDPEGGGWVERLRRSWMDPSQPGHALYNLGIRGDGVNQVLQRLDGEFRNRGELKNRMPDRILLAVGLNDSARLGKSDGRNFTDFSTFSLALETLLDKAQDYCPVCFVGMVPTDPDKMPFLDCLYYSSLDQYRYKEATRIACDRRQIPYLDLFDLWLARGEAWWKRRLSSDGLHPNSLGYAAILDDVKTWGALPQFLA</sequence>
<dbReference type="AlphaFoldDB" id="A0A0M2Q4H8"/>
<name>A0A0M2Q4H8_PROHO</name>
<evidence type="ECO:0000259" key="1">
    <source>
        <dbReference type="Pfam" id="PF13472"/>
    </source>
</evidence>
<protein>
    <submittedName>
        <fullName evidence="2">G-D-S-L family lipolytic protein</fullName>
    </submittedName>
</protein>
<dbReference type="Pfam" id="PF13472">
    <property type="entry name" value="Lipase_GDSL_2"/>
    <property type="match status" value="1"/>
</dbReference>
<dbReference type="eggNOG" id="COG2755">
    <property type="taxonomic scope" value="Bacteria"/>
</dbReference>
<dbReference type="RefSeq" id="WP_017714219.1">
    <property type="nucleotide sequence ID" value="NZ_KB235941.1"/>
</dbReference>
<dbReference type="STRING" id="317619.GCA_000332315_04073"/>
<dbReference type="GO" id="GO:0004622">
    <property type="term" value="F:phosphatidylcholine lysophospholipase activity"/>
    <property type="evidence" value="ECO:0007669"/>
    <property type="project" value="TreeGrafter"/>
</dbReference>
<comment type="caution">
    <text evidence="2">The sequence shown here is derived from an EMBL/GenBank/DDBJ whole genome shotgun (WGS) entry which is preliminary data.</text>
</comment>
<proteinExistence type="predicted"/>
<dbReference type="OrthoDB" id="252349at2"/>
<dbReference type="InterPro" id="IPR036514">
    <property type="entry name" value="SGNH_hydro_sf"/>
</dbReference>
<dbReference type="PANTHER" id="PTHR30383">
    <property type="entry name" value="THIOESTERASE 1/PROTEASE 1/LYSOPHOSPHOLIPASE L1"/>
    <property type="match status" value="1"/>
</dbReference>
<dbReference type="SUPFAM" id="SSF52266">
    <property type="entry name" value="SGNH hydrolase"/>
    <property type="match status" value="1"/>
</dbReference>